<dbReference type="GO" id="GO:0016020">
    <property type="term" value="C:membrane"/>
    <property type="evidence" value="ECO:0007669"/>
    <property type="project" value="UniProtKB-SubCell"/>
</dbReference>
<dbReference type="Proteomes" id="UP000800094">
    <property type="component" value="Unassembled WGS sequence"/>
</dbReference>
<feature type="compositionally biased region" description="Basic and acidic residues" evidence="5">
    <location>
        <begin position="230"/>
        <end position="247"/>
    </location>
</feature>
<evidence type="ECO:0000256" key="6">
    <source>
        <dbReference type="SAM" id="Phobius"/>
    </source>
</evidence>
<evidence type="ECO:0000256" key="5">
    <source>
        <dbReference type="SAM" id="MobiDB-lite"/>
    </source>
</evidence>
<evidence type="ECO:0000313" key="7">
    <source>
        <dbReference type="EMBL" id="KAF2252392.1"/>
    </source>
</evidence>
<evidence type="ECO:0000313" key="8">
    <source>
        <dbReference type="Proteomes" id="UP000800094"/>
    </source>
</evidence>
<dbReference type="SUPFAM" id="SSF103473">
    <property type="entry name" value="MFS general substrate transporter"/>
    <property type="match status" value="1"/>
</dbReference>
<feature type="transmembrane region" description="Helical" evidence="6">
    <location>
        <begin position="191"/>
        <end position="209"/>
    </location>
</feature>
<keyword evidence="4 6" id="KW-0472">Membrane</keyword>
<evidence type="ECO:0000256" key="2">
    <source>
        <dbReference type="ARBA" id="ARBA00022692"/>
    </source>
</evidence>
<reference evidence="7" key="1">
    <citation type="journal article" date="2020" name="Stud. Mycol.">
        <title>101 Dothideomycetes genomes: a test case for predicting lifestyles and emergence of pathogens.</title>
        <authorList>
            <person name="Haridas S."/>
            <person name="Albert R."/>
            <person name="Binder M."/>
            <person name="Bloem J."/>
            <person name="Labutti K."/>
            <person name="Salamov A."/>
            <person name="Andreopoulos B."/>
            <person name="Baker S."/>
            <person name="Barry K."/>
            <person name="Bills G."/>
            <person name="Bluhm B."/>
            <person name="Cannon C."/>
            <person name="Castanera R."/>
            <person name="Culley D."/>
            <person name="Daum C."/>
            <person name="Ezra D."/>
            <person name="Gonzalez J."/>
            <person name="Henrissat B."/>
            <person name="Kuo A."/>
            <person name="Liang C."/>
            <person name="Lipzen A."/>
            <person name="Lutzoni F."/>
            <person name="Magnuson J."/>
            <person name="Mondo S."/>
            <person name="Nolan M."/>
            <person name="Ohm R."/>
            <person name="Pangilinan J."/>
            <person name="Park H.-J."/>
            <person name="Ramirez L."/>
            <person name="Alfaro M."/>
            <person name="Sun H."/>
            <person name="Tritt A."/>
            <person name="Yoshinaga Y."/>
            <person name="Zwiers L.-H."/>
            <person name="Turgeon B."/>
            <person name="Goodwin S."/>
            <person name="Spatafora J."/>
            <person name="Crous P."/>
            <person name="Grigoriev I."/>
        </authorList>
    </citation>
    <scope>NUCLEOTIDE SEQUENCE</scope>
    <source>
        <strain evidence="7">CBS 122368</strain>
    </source>
</reference>
<dbReference type="InterPro" id="IPR036259">
    <property type="entry name" value="MFS_trans_sf"/>
</dbReference>
<keyword evidence="2 6" id="KW-0812">Transmembrane</keyword>
<feature type="transmembrane region" description="Helical" evidence="6">
    <location>
        <begin position="335"/>
        <end position="359"/>
    </location>
</feature>
<feature type="transmembrane region" description="Helical" evidence="6">
    <location>
        <begin position="94"/>
        <end position="117"/>
    </location>
</feature>
<keyword evidence="8" id="KW-1185">Reference proteome</keyword>
<feature type="transmembrane region" description="Helical" evidence="6">
    <location>
        <begin position="160"/>
        <end position="179"/>
    </location>
</feature>
<feature type="transmembrane region" description="Helical" evidence="6">
    <location>
        <begin position="63"/>
        <end position="82"/>
    </location>
</feature>
<feature type="transmembrane region" description="Helical" evidence="6">
    <location>
        <begin position="7"/>
        <end position="24"/>
    </location>
</feature>
<proteinExistence type="predicted"/>
<dbReference type="EMBL" id="ML987192">
    <property type="protein sequence ID" value="KAF2252392.1"/>
    <property type="molecule type" value="Genomic_DNA"/>
</dbReference>
<dbReference type="GO" id="GO:0022857">
    <property type="term" value="F:transmembrane transporter activity"/>
    <property type="evidence" value="ECO:0007669"/>
    <property type="project" value="InterPro"/>
</dbReference>
<organism evidence="7 8">
    <name type="scientific">Trematosphaeria pertusa</name>
    <dbReference type="NCBI Taxonomy" id="390896"/>
    <lineage>
        <taxon>Eukaryota</taxon>
        <taxon>Fungi</taxon>
        <taxon>Dikarya</taxon>
        <taxon>Ascomycota</taxon>
        <taxon>Pezizomycotina</taxon>
        <taxon>Dothideomycetes</taxon>
        <taxon>Pleosporomycetidae</taxon>
        <taxon>Pleosporales</taxon>
        <taxon>Massarineae</taxon>
        <taxon>Trematosphaeriaceae</taxon>
        <taxon>Trematosphaeria</taxon>
    </lineage>
</organism>
<dbReference type="PANTHER" id="PTHR23507:SF1">
    <property type="entry name" value="FI18259P1-RELATED"/>
    <property type="match status" value="1"/>
</dbReference>
<dbReference type="Pfam" id="PF07690">
    <property type="entry name" value="MFS_1"/>
    <property type="match status" value="1"/>
</dbReference>
<name>A0A6A6IRG6_9PLEO</name>
<feature type="transmembrane region" description="Helical" evidence="6">
    <location>
        <begin position="371"/>
        <end position="391"/>
    </location>
</feature>
<dbReference type="PANTHER" id="PTHR23507">
    <property type="entry name" value="ZGC:174356"/>
    <property type="match status" value="1"/>
</dbReference>
<evidence type="ECO:0000256" key="4">
    <source>
        <dbReference type="ARBA" id="ARBA00023136"/>
    </source>
</evidence>
<feature type="region of interest" description="Disordered" evidence="5">
    <location>
        <begin position="230"/>
        <end position="273"/>
    </location>
</feature>
<dbReference type="AlphaFoldDB" id="A0A6A6IRG6"/>
<dbReference type="RefSeq" id="XP_033687396.1">
    <property type="nucleotide sequence ID" value="XM_033821205.1"/>
</dbReference>
<evidence type="ECO:0008006" key="9">
    <source>
        <dbReference type="Google" id="ProtNLM"/>
    </source>
</evidence>
<protein>
    <recommendedName>
        <fullName evidence="9">MFS general substrate transporter</fullName>
    </recommendedName>
</protein>
<evidence type="ECO:0000256" key="1">
    <source>
        <dbReference type="ARBA" id="ARBA00004141"/>
    </source>
</evidence>
<dbReference type="GeneID" id="54574535"/>
<dbReference type="OrthoDB" id="194139at2759"/>
<accession>A0A6A6IRG6</accession>
<feature type="transmembrane region" description="Helical" evidence="6">
    <location>
        <begin position="123"/>
        <end position="148"/>
    </location>
</feature>
<dbReference type="InterPro" id="IPR011701">
    <property type="entry name" value="MFS"/>
</dbReference>
<gene>
    <name evidence="7" type="ORF">BU26DRAFT_256360</name>
</gene>
<dbReference type="Gene3D" id="1.20.1250.20">
    <property type="entry name" value="MFS general substrate transporter like domains"/>
    <property type="match status" value="1"/>
</dbReference>
<comment type="subcellular location">
    <subcellularLocation>
        <location evidence="1">Membrane</location>
        <topology evidence="1">Multi-pass membrane protein</topology>
    </subcellularLocation>
</comment>
<sequence>MILTRAIIIPFALYTLFNFTSMLLEVPTLRLFEHAICVRSNQRLEVDEAECKPAGIQNMLSLVVGWKLTLDACAGLLTAMFYGSVAERLGEKLVLLLSLTGFVAMQLVDIVICSFPLRFPVQAVWFSSFFLLIGGGQRIFNSMIFTLVSNALDEANRTTYLYWLAFGPHCMRFIAPRIAAGLMGVGLLEPFWLGIGVIALMSSIIPLVVESNRTRPRKISSNDYLPISRSEGRESETFSRSSSREGSENALAPRPISRQASGETPSRDEPPNNIRQRVSKFLLANFYDITTFLRVPKVLFCLSTVFLKRIGFASSAFAFQYVSERFGWQLHQTTWLRVVSGAGAIAIGIAAPTITTYVIRTGAYPPLVDLSSIRAALTILCVSFFATWKAASSAMIMFSMFGIGFGEGLEPALQGFISFAAESISSSRVFTTYAFFDAAAELTAGPLIARLLAIGRTEDHPSDGVCFLASSVYF</sequence>
<evidence type="ECO:0000256" key="3">
    <source>
        <dbReference type="ARBA" id="ARBA00022989"/>
    </source>
</evidence>
<keyword evidence="3 6" id="KW-1133">Transmembrane helix</keyword>